<comment type="caution">
    <text evidence="1">The sequence shown here is derived from an EMBL/GenBank/DDBJ whole genome shotgun (WGS) entry which is preliminary data.</text>
</comment>
<reference evidence="2" key="1">
    <citation type="journal article" date="2016" name="Nature">
        <title>The genome of the seagrass Zostera marina reveals angiosperm adaptation to the sea.</title>
        <authorList>
            <person name="Olsen J.L."/>
            <person name="Rouze P."/>
            <person name="Verhelst B."/>
            <person name="Lin Y.-C."/>
            <person name="Bayer T."/>
            <person name="Collen J."/>
            <person name="Dattolo E."/>
            <person name="De Paoli E."/>
            <person name="Dittami S."/>
            <person name="Maumus F."/>
            <person name="Michel G."/>
            <person name="Kersting A."/>
            <person name="Lauritano C."/>
            <person name="Lohaus R."/>
            <person name="Toepel M."/>
            <person name="Tonon T."/>
            <person name="Vanneste K."/>
            <person name="Amirebrahimi M."/>
            <person name="Brakel J."/>
            <person name="Bostroem C."/>
            <person name="Chovatia M."/>
            <person name="Grimwood J."/>
            <person name="Jenkins J.W."/>
            <person name="Jueterbock A."/>
            <person name="Mraz A."/>
            <person name="Stam W.T."/>
            <person name="Tice H."/>
            <person name="Bornberg-Bauer E."/>
            <person name="Green P.J."/>
            <person name="Pearson G.A."/>
            <person name="Procaccini G."/>
            <person name="Duarte C.M."/>
            <person name="Schmutz J."/>
            <person name="Reusch T.B.H."/>
            <person name="Van de Peer Y."/>
        </authorList>
    </citation>
    <scope>NUCLEOTIDE SEQUENCE [LARGE SCALE GENOMIC DNA]</scope>
    <source>
        <strain evidence="2">cv. Finnish</strain>
    </source>
</reference>
<accession>A0A0K9P987</accession>
<name>A0A0K9P987_ZOSMR</name>
<dbReference type="Proteomes" id="UP000036987">
    <property type="component" value="Unassembled WGS sequence"/>
</dbReference>
<dbReference type="STRING" id="29655.A0A0K9P987"/>
<dbReference type="EMBL" id="LFYR01001099">
    <property type="protein sequence ID" value="KMZ64730.1"/>
    <property type="molecule type" value="Genomic_DNA"/>
</dbReference>
<protein>
    <submittedName>
        <fullName evidence="1">Uncharacterized protein</fullName>
    </submittedName>
</protein>
<proteinExistence type="predicted"/>
<evidence type="ECO:0000313" key="2">
    <source>
        <dbReference type="Proteomes" id="UP000036987"/>
    </source>
</evidence>
<organism evidence="1 2">
    <name type="scientific">Zostera marina</name>
    <name type="common">Eelgrass</name>
    <dbReference type="NCBI Taxonomy" id="29655"/>
    <lineage>
        <taxon>Eukaryota</taxon>
        <taxon>Viridiplantae</taxon>
        <taxon>Streptophyta</taxon>
        <taxon>Embryophyta</taxon>
        <taxon>Tracheophyta</taxon>
        <taxon>Spermatophyta</taxon>
        <taxon>Magnoliopsida</taxon>
        <taxon>Liliopsida</taxon>
        <taxon>Zosteraceae</taxon>
        <taxon>Zostera</taxon>
    </lineage>
</organism>
<evidence type="ECO:0000313" key="1">
    <source>
        <dbReference type="EMBL" id="KMZ64730.1"/>
    </source>
</evidence>
<dbReference type="OrthoDB" id="1687482at2759"/>
<sequence>MNHLINQTSGNSYYEGKVISCQQKTKLSEKNGWLIEEVIAPQGDVPYGEYFNVANGCIRLLFQVASYIFR</sequence>
<keyword evidence="2" id="KW-1185">Reference proteome</keyword>
<gene>
    <name evidence="1" type="ORF">ZOSMA_34G00050</name>
</gene>
<dbReference type="AlphaFoldDB" id="A0A0K9P987"/>